<organism evidence="2 3">
    <name type="scientific">Brevibacillus antibioticus</name>
    <dbReference type="NCBI Taxonomy" id="2570228"/>
    <lineage>
        <taxon>Bacteria</taxon>
        <taxon>Bacillati</taxon>
        <taxon>Bacillota</taxon>
        <taxon>Bacilli</taxon>
        <taxon>Bacillales</taxon>
        <taxon>Paenibacillaceae</taxon>
        <taxon>Brevibacillus</taxon>
    </lineage>
</organism>
<evidence type="ECO:0000313" key="3">
    <source>
        <dbReference type="Proteomes" id="UP000307841"/>
    </source>
</evidence>
<sequence length="447" mass="51346">MDEDKVLKKFAQSAKQVAREKYQFSHATLKTSVLKKIHIQNRHCRSRRIAVSISLAACLTLCGYIFLPVWNGIFFREAGPDQSATQMELIEPDEGMLWAIQNGYRFLPNIQIQKNGYTIETKDIMVDQQRIVYSIWLSGEKIETYANDKSYSVYNVSSELDVPGSIYILRNGREKEYKLVNGVHYLIIQGELFLNQDEMQNILSKPNPVIPLTVGYMNQKEVEIPLPLTEEVRLEKKVIKTTATAKAKLGTQEVLQNLVLSQLDLSPTIMHVNIQGEMKEDYEFHGLKNPRLVDGKGKEYHLAERGQNKMKTNSYSLHFIPSLYFDQFPQKLSLEFDGIVTSTRKSGNFVLERNGKYPFEVPFGNKKGRILQAYYDKDRLVLDLEGSLLSEETDIKIDGVDYHNQIFENGKWIVTYPVPKKDTYQVETSRKDTETIPVNAEVPILDN</sequence>
<dbReference type="OrthoDB" id="2461311at2"/>
<dbReference type="RefSeq" id="WP_137032247.1">
    <property type="nucleotide sequence ID" value="NZ_SZNK01000001.1"/>
</dbReference>
<dbReference type="Proteomes" id="UP000307841">
    <property type="component" value="Unassembled WGS sequence"/>
</dbReference>
<feature type="transmembrane region" description="Helical" evidence="1">
    <location>
        <begin position="49"/>
        <end position="70"/>
    </location>
</feature>
<keyword evidence="1" id="KW-1133">Transmembrane helix</keyword>
<dbReference type="AlphaFoldDB" id="A0A4U2YD76"/>
<dbReference type="EMBL" id="SZNK01000001">
    <property type="protein sequence ID" value="TKI58690.1"/>
    <property type="molecule type" value="Genomic_DNA"/>
</dbReference>
<keyword evidence="3" id="KW-1185">Reference proteome</keyword>
<proteinExistence type="predicted"/>
<evidence type="ECO:0000256" key="1">
    <source>
        <dbReference type="SAM" id="Phobius"/>
    </source>
</evidence>
<accession>A0A4U2YD76</accession>
<reference evidence="2 3" key="1">
    <citation type="submission" date="2019-04" db="EMBL/GenBank/DDBJ databases">
        <title>Whole genome sequencing of Brevibacillus sp. TGS2-1.</title>
        <authorList>
            <person name="Choi A."/>
        </authorList>
    </citation>
    <scope>NUCLEOTIDE SEQUENCE [LARGE SCALE GENOMIC DNA]</scope>
    <source>
        <strain evidence="2 3">TGS2-1</strain>
    </source>
</reference>
<comment type="caution">
    <text evidence="2">The sequence shown here is derived from an EMBL/GenBank/DDBJ whole genome shotgun (WGS) entry which is preliminary data.</text>
</comment>
<keyword evidence="1" id="KW-0472">Membrane</keyword>
<name>A0A4U2YD76_9BACL</name>
<gene>
    <name evidence="2" type="ORF">E8L90_26665</name>
</gene>
<protein>
    <submittedName>
        <fullName evidence="2">DUF4179 domain-containing protein</fullName>
    </submittedName>
</protein>
<keyword evidence="1" id="KW-0812">Transmembrane</keyword>
<evidence type="ECO:0000313" key="2">
    <source>
        <dbReference type="EMBL" id="TKI58690.1"/>
    </source>
</evidence>